<feature type="compositionally biased region" description="Basic residues" evidence="4">
    <location>
        <begin position="1"/>
        <end position="15"/>
    </location>
</feature>
<feature type="compositionally biased region" description="Polar residues" evidence="4">
    <location>
        <begin position="93"/>
        <end position="142"/>
    </location>
</feature>
<reference evidence="5" key="1">
    <citation type="submission" date="2021-09" db="EMBL/GenBank/DDBJ databases">
        <authorList>
            <consortium name="AG Swart"/>
            <person name="Singh M."/>
            <person name="Singh A."/>
            <person name="Seah K."/>
            <person name="Emmerich C."/>
        </authorList>
    </citation>
    <scope>NUCLEOTIDE SEQUENCE</scope>
    <source>
        <strain evidence="5">ATCC30299</strain>
    </source>
</reference>
<evidence type="ECO:0000313" key="5">
    <source>
        <dbReference type="EMBL" id="CAG9333040.1"/>
    </source>
</evidence>
<dbReference type="AlphaFoldDB" id="A0AAU9K7F2"/>
<feature type="compositionally biased region" description="Basic and acidic residues" evidence="4">
    <location>
        <begin position="70"/>
        <end position="85"/>
    </location>
</feature>
<feature type="compositionally biased region" description="Low complexity" evidence="4">
    <location>
        <begin position="181"/>
        <end position="190"/>
    </location>
</feature>
<feature type="compositionally biased region" description="Polar residues" evidence="4">
    <location>
        <begin position="16"/>
        <end position="25"/>
    </location>
</feature>
<keyword evidence="1" id="KW-0479">Metal-binding</keyword>
<evidence type="ECO:0000256" key="4">
    <source>
        <dbReference type="SAM" id="MobiDB-lite"/>
    </source>
</evidence>
<keyword evidence="3" id="KW-0862">Zinc</keyword>
<proteinExistence type="predicted"/>
<evidence type="ECO:0000256" key="1">
    <source>
        <dbReference type="ARBA" id="ARBA00022723"/>
    </source>
</evidence>
<name>A0AAU9K7F2_9CILI</name>
<feature type="region of interest" description="Disordered" evidence="4">
    <location>
        <begin position="177"/>
        <end position="207"/>
    </location>
</feature>
<sequence length="535" mass="60779">MSKQVTLKKKPHNRKTSQNVTSMLATSVLPGITEALKESDEAPISQPERRTLDPSDSPKSHSSFQQLNEESPHRYSFIEEQKGSETPELIGSDSLSSQNPNENQYEGAQELPTQNEKVDNFTFQIYRETNNQNPPMNFVESQENPRSENDPYAPENHSIEQQESINEDKFSFLTDESVKNSSIPPSVEGEISSEESESKSKNLEKKKKEKVEIVQQPIIVKENSPELLEDISELEKILEPLANLSFQCDPNNQKIYDEIIRFRMKDPAFQGIKLALDKFVKQILCKSCGQKVVEIQLECSHQFCVSCAKNRIGEASNWKFLLSDLEIERFKPSCQVCGEIYTRQDIITIIKPEIDELIAGTESDAWRACHTCGIKKEVKDFYSDSCKECYAFDIRNGKIKNQDQHTSHFIEEKGYCHGCKTIRYFVGDCLTSVCCYNHMHCKNCLEQDLQKGRCLTCKTPLSTENSYKINKVLKGKCVSCNEECDREILIPKSCCQHSVCSVCQINSALTTCLACNAPLSSRSCKFIDELKQLAN</sequence>
<dbReference type="Proteomes" id="UP001162131">
    <property type="component" value="Unassembled WGS sequence"/>
</dbReference>
<dbReference type="PROSITE" id="PS00518">
    <property type="entry name" value="ZF_RING_1"/>
    <property type="match status" value="1"/>
</dbReference>
<feature type="region of interest" description="Disordered" evidence="4">
    <location>
        <begin position="1"/>
        <end position="162"/>
    </location>
</feature>
<evidence type="ECO:0000256" key="3">
    <source>
        <dbReference type="ARBA" id="ARBA00022833"/>
    </source>
</evidence>
<feature type="compositionally biased region" description="Polar residues" evidence="4">
    <location>
        <begin position="60"/>
        <end position="69"/>
    </location>
</feature>
<gene>
    <name evidence="5" type="ORF">BSTOLATCC_MIC57861</name>
</gene>
<comment type="caution">
    <text evidence="5">The sequence shown here is derived from an EMBL/GenBank/DDBJ whole genome shotgun (WGS) entry which is preliminary data.</text>
</comment>
<evidence type="ECO:0000256" key="2">
    <source>
        <dbReference type="ARBA" id="ARBA00022771"/>
    </source>
</evidence>
<evidence type="ECO:0008006" key="7">
    <source>
        <dbReference type="Google" id="ProtNLM"/>
    </source>
</evidence>
<feature type="compositionally biased region" description="Basic and acidic residues" evidence="4">
    <location>
        <begin position="47"/>
        <end position="59"/>
    </location>
</feature>
<keyword evidence="2" id="KW-0863">Zinc-finger</keyword>
<protein>
    <recommendedName>
        <fullName evidence="7">RING-type domain-containing protein</fullName>
    </recommendedName>
</protein>
<accession>A0AAU9K7F2</accession>
<dbReference type="EMBL" id="CAJZBQ010000056">
    <property type="protein sequence ID" value="CAG9333040.1"/>
    <property type="molecule type" value="Genomic_DNA"/>
</dbReference>
<keyword evidence="6" id="KW-1185">Reference proteome</keyword>
<dbReference type="InterPro" id="IPR017907">
    <property type="entry name" value="Znf_RING_CS"/>
</dbReference>
<organism evidence="5 6">
    <name type="scientific">Blepharisma stoltei</name>
    <dbReference type="NCBI Taxonomy" id="1481888"/>
    <lineage>
        <taxon>Eukaryota</taxon>
        <taxon>Sar</taxon>
        <taxon>Alveolata</taxon>
        <taxon>Ciliophora</taxon>
        <taxon>Postciliodesmatophora</taxon>
        <taxon>Heterotrichea</taxon>
        <taxon>Heterotrichida</taxon>
        <taxon>Blepharismidae</taxon>
        <taxon>Blepharisma</taxon>
    </lineage>
</organism>
<evidence type="ECO:0000313" key="6">
    <source>
        <dbReference type="Proteomes" id="UP001162131"/>
    </source>
</evidence>
<dbReference type="GO" id="GO:0008270">
    <property type="term" value="F:zinc ion binding"/>
    <property type="evidence" value="ECO:0007669"/>
    <property type="project" value="UniProtKB-KW"/>
</dbReference>